<dbReference type="AlphaFoldDB" id="A0A034V998"/>
<feature type="non-terminal residue" evidence="2">
    <location>
        <position position="141"/>
    </location>
</feature>
<dbReference type="EMBL" id="GAKP01020834">
    <property type="protein sequence ID" value="JAC38118.1"/>
    <property type="molecule type" value="Transcribed_RNA"/>
</dbReference>
<sequence length="141" mass="16558">MDSATNNIQIKIENVESVEITPDLPHGMELKESIDRSESESKHQQQYDIKGPSIADLQLKRRRESSESKSQQQFYNKSPSVAEKQLKRRREFEAKFNLLVKKSKRSKYFTIAKEECLQDEVKAPMVYIPLYLKDTPESRRH</sequence>
<accession>A0A034V998</accession>
<evidence type="ECO:0000256" key="1">
    <source>
        <dbReference type="SAM" id="MobiDB-lite"/>
    </source>
</evidence>
<feature type="compositionally biased region" description="Basic and acidic residues" evidence="1">
    <location>
        <begin position="26"/>
        <end position="45"/>
    </location>
</feature>
<reference evidence="2" key="1">
    <citation type="journal article" date="2014" name="BMC Genomics">
        <title>Characterizing the developmental transcriptome of the oriental fruit fly, Bactrocera dorsalis (Diptera: Tephritidae) through comparative genomic analysis with Drosophila melanogaster utilizing modENCODE datasets.</title>
        <authorList>
            <person name="Geib S.M."/>
            <person name="Calla B."/>
            <person name="Hall B."/>
            <person name="Hou S."/>
            <person name="Manoukis N.C."/>
        </authorList>
    </citation>
    <scope>NUCLEOTIDE SEQUENCE</scope>
    <source>
        <strain evidence="2">Punador</strain>
    </source>
</reference>
<name>A0A034V998_BACDO</name>
<proteinExistence type="predicted"/>
<feature type="region of interest" description="Disordered" evidence="1">
    <location>
        <begin position="19"/>
        <end position="86"/>
    </location>
</feature>
<protein>
    <submittedName>
        <fullName evidence="2">Uncharacterized protein</fullName>
    </submittedName>
</protein>
<organism evidence="2">
    <name type="scientific">Bactrocera dorsalis</name>
    <name type="common">Oriental fruit fly</name>
    <name type="synonym">Dacus dorsalis</name>
    <dbReference type="NCBI Taxonomy" id="27457"/>
    <lineage>
        <taxon>Eukaryota</taxon>
        <taxon>Metazoa</taxon>
        <taxon>Ecdysozoa</taxon>
        <taxon>Arthropoda</taxon>
        <taxon>Hexapoda</taxon>
        <taxon>Insecta</taxon>
        <taxon>Pterygota</taxon>
        <taxon>Neoptera</taxon>
        <taxon>Endopterygota</taxon>
        <taxon>Diptera</taxon>
        <taxon>Brachycera</taxon>
        <taxon>Muscomorpha</taxon>
        <taxon>Tephritoidea</taxon>
        <taxon>Tephritidae</taxon>
        <taxon>Bactrocera</taxon>
        <taxon>Bactrocera</taxon>
    </lineage>
</organism>
<evidence type="ECO:0000313" key="2">
    <source>
        <dbReference type="EMBL" id="JAC38118.1"/>
    </source>
</evidence>
<dbReference type="OrthoDB" id="8186171at2759"/>